<evidence type="ECO:0000313" key="6">
    <source>
        <dbReference type="Proteomes" id="UP000006726"/>
    </source>
</evidence>
<protein>
    <submittedName>
        <fullName evidence="5">Bromo domain containing protein</fullName>
    </submittedName>
</protein>
<reference evidence="7" key="2">
    <citation type="submission" date="2016-12" db="PDB data bank">
        <title>Second Bromodomain of cdg4_1340 from Cryptosporidium parvum, complexed with bromosporine.</title>
        <authorList>
            <consortium name="Structural Genomics Consortium (SGC)"/>
            <person name="Hou C.F.D."/>
            <person name="Lin Y.H."/>
            <person name="Loppnau P."/>
            <person name="Hutchinson A."/>
            <person name="Dong A."/>
            <person name="Bountra C."/>
            <person name="Edwards A.M."/>
            <person name="Arrowsmith C.H."/>
            <person name="Hui R."/>
            <person name="Walker J.R."/>
        </authorList>
    </citation>
    <scope>X-RAY CRYSTALLOGRAPHY (2.40 ANGSTROMS) OF 300-450</scope>
</reference>
<feature type="non-terminal residue" evidence="5">
    <location>
        <position position="1"/>
    </location>
</feature>
<dbReference type="OMA" id="NNNDPWP"/>
<dbReference type="PANTHER" id="PTHR22880">
    <property type="entry name" value="FALZ-RELATED BROMODOMAIN-CONTAINING PROTEINS"/>
    <property type="match status" value="1"/>
</dbReference>
<dbReference type="Gene3D" id="1.20.920.10">
    <property type="entry name" value="Bromodomain-like"/>
    <property type="match status" value="2"/>
</dbReference>
<evidence type="ECO:0000256" key="1">
    <source>
        <dbReference type="ARBA" id="ARBA00023117"/>
    </source>
</evidence>
<feature type="compositionally biased region" description="Low complexity" evidence="3">
    <location>
        <begin position="569"/>
        <end position="607"/>
    </location>
</feature>
<feature type="domain" description="Bromo" evidence="4">
    <location>
        <begin position="320"/>
        <end position="420"/>
    </location>
</feature>
<dbReference type="OrthoDB" id="21449at2759"/>
<dbReference type="PDBsum" id="5U9N"/>
<dbReference type="GO" id="GO:0005634">
    <property type="term" value="C:nucleus"/>
    <property type="evidence" value="ECO:0007669"/>
    <property type="project" value="TreeGrafter"/>
</dbReference>
<feature type="compositionally biased region" description="Low complexity" evidence="3">
    <location>
        <begin position="191"/>
        <end position="214"/>
    </location>
</feature>
<dbReference type="GO" id="GO:0006338">
    <property type="term" value="P:chromatin remodeling"/>
    <property type="evidence" value="ECO:0007669"/>
    <property type="project" value="TreeGrafter"/>
</dbReference>
<feature type="region of interest" description="Disordered" evidence="3">
    <location>
        <begin position="226"/>
        <end position="257"/>
    </location>
</feature>
<keyword evidence="7" id="KW-0002">3D-structure</keyword>
<dbReference type="Pfam" id="PF00439">
    <property type="entry name" value="Bromodomain"/>
    <property type="match status" value="2"/>
</dbReference>
<keyword evidence="6" id="KW-1185">Reference proteome</keyword>
<dbReference type="GO" id="GO:0006355">
    <property type="term" value="P:regulation of DNA-templated transcription"/>
    <property type="evidence" value="ECO:0007669"/>
    <property type="project" value="TreeGrafter"/>
</dbReference>
<dbReference type="RefSeq" id="XP_625731.1">
    <property type="nucleotide sequence ID" value="XM_625731.1"/>
</dbReference>
<dbReference type="KEGG" id="cpv:cgd4_1340"/>
<dbReference type="InterPro" id="IPR001487">
    <property type="entry name" value="Bromodomain"/>
</dbReference>
<dbReference type="InterPro" id="IPR050935">
    <property type="entry name" value="Bromo_chromatin_reader"/>
</dbReference>
<feature type="region of interest" description="Disordered" evidence="3">
    <location>
        <begin position="278"/>
        <end position="301"/>
    </location>
</feature>
<feature type="domain" description="Bromo" evidence="4">
    <location>
        <begin position="27"/>
        <end position="92"/>
    </location>
</feature>
<evidence type="ECO:0007829" key="7">
    <source>
        <dbReference type="PDB" id="5U9N"/>
    </source>
</evidence>
<dbReference type="InterPro" id="IPR036427">
    <property type="entry name" value="Bromodomain-like_sf"/>
</dbReference>
<feature type="compositionally biased region" description="Low complexity" evidence="3">
    <location>
        <begin position="139"/>
        <end position="183"/>
    </location>
</feature>
<dbReference type="STRING" id="353152.Q5CQB7"/>
<dbReference type="AlphaFoldDB" id="Q5CQB7"/>
<dbReference type="PDB" id="5U9N">
    <property type="method" value="X-ray"/>
    <property type="resolution" value="2.40 A"/>
    <property type="chains" value="A/B=300-450"/>
</dbReference>
<dbReference type="PROSITE" id="PS00633">
    <property type="entry name" value="BROMODOMAIN_1"/>
    <property type="match status" value="1"/>
</dbReference>
<comment type="caution">
    <text evidence="5">The sequence shown here is derived from an EMBL/GenBank/DDBJ whole genome shotgun (WGS) entry which is preliminary data.</text>
</comment>
<evidence type="ECO:0000256" key="3">
    <source>
        <dbReference type="SAM" id="MobiDB-lite"/>
    </source>
</evidence>
<dbReference type="PANTHER" id="PTHR22880:SF225">
    <property type="entry name" value="BROMODOMAIN-CONTAINING PROTEIN BET-1-RELATED"/>
    <property type="match status" value="1"/>
</dbReference>
<gene>
    <name evidence="5" type="ORF">cgd4_1340</name>
</gene>
<feature type="region of interest" description="Disordered" evidence="3">
    <location>
        <begin position="569"/>
        <end position="617"/>
    </location>
</feature>
<proteinExistence type="evidence at protein level"/>
<keyword evidence="1 2" id="KW-0103">Bromodomain</keyword>
<organism evidence="5 6">
    <name type="scientific">Cryptosporidium parvum (strain Iowa II)</name>
    <dbReference type="NCBI Taxonomy" id="353152"/>
    <lineage>
        <taxon>Eukaryota</taxon>
        <taxon>Sar</taxon>
        <taxon>Alveolata</taxon>
        <taxon>Apicomplexa</taxon>
        <taxon>Conoidasida</taxon>
        <taxon>Coccidia</taxon>
        <taxon>Eucoccidiorida</taxon>
        <taxon>Eimeriorina</taxon>
        <taxon>Cryptosporidiidae</taxon>
        <taxon>Cryptosporidium</taxon>
    </lineage>
</organism>
<dbReference type="InterPro" id="IPR018359">
    <property type="entry name" value="Bromodomain_CS"/>
</dbReference>
<accession>Q5CQB7</accession>
<evidence type="ECO:0000259" key="4">
    <source>
        <dbReference type="PROSITE" id="PS50014"/>
    </source>
</evidence>
<name>Q5CQB7_CRYPI</name>
<dbReference type="PRINTS" id="PR00503">
    <property type="entry name" value="BROMODOMAIN"/>
</dbReference>
<reference evidence="5 6" key="1">
    <citation type="journal article" date="2004" name="Science">
        <title>Complete genome sequence of the apicomplexan, Cryptosporidium parvum.</title>
        <authorList>
            <person name="Abrahamsen M.S."/>
            <person name="Templeton T.J."/>
            <person name="Enomoto S."/>
            <person name="Abrahante J.E."/>
            <person name="Zhu G."/>
            <person name="Lancto C.A."/>
            <person name="Deng M."/>
            <person name="Liu C."/>
            <person name="Widmer G."/>
            <person name="Tzipori S."/>
            <person name="Buck G.A."/>
            <person name="Xu P."/>
            <person name="Bankier A.T."/>
            <person name="Dear P.H."/>
            <person name="Konfortov B.A."/>
            <person name="Spriggs H.F."/>
            <person name="Iyer L."/>
            <person name="Anantharaman V."/>
            <person name="Aravind L."/>
            <person name="Kapur V."/>
        </authorList>
    </citation>
    <scope>NUCLEOTIDE SEQUENCE [LARGE SCALE GENOMIC DNA]</scope>
    <source>
        <strain evidence="6">Iowa II</strain>
    </source>
</reference>
<feature type="compositionally biased region" description="Polar residues" evidence="3">
    <location>
        <begin position="226"/>
        <end position="235"/>
    </location>
</feature>
<dbReference type="SMR" id="Q5CQB7"/>
<dbReference type="GO" id="GO:0000785">
    <property type="term" value="C:chromatin"/>
    <property type="evidence" value="ECO:0007669"/>
    <property type="project" value="TreeGrafter"/>
</dbReference>
<sequence>INMDSGISRGISSSIRRKLSILLENLRKDPNFELFIYPIDPVRDGCLDYFEVIKTPMDLITVSNKLLDEQYKNINEIFQEIELIFSNCREYNTSPLCKHIIDLCNKSEYRFLQEWTKLGFSDKSTKKKLEELSKELNKNQKSNISPSSNSNNNNTENGSNTNQYHSNSNQKNDSNSSINNNHSKSNKKNSPKVNNSTSSYSSPHSSSSSKGNTSRVILKIDKDNISTNTCENNINNKRHKSESSKKFASNNNNIIPLKKRKDNDDFLESSNFIINNNDNNIKGNNNNNNNNNNSNSNQNISNEADYDWRNECLRILNLLRKEQNSFLFENPVLESNDLTEETKNRYKEVIPEACDYITIEKRLNNKSNSKRQSTSNQKRKSTTANSKSNQTIENPHEFERLVKLIFSNCMIFNPNSGECKWIYDSAKQSLNKFNNLWNKSNVFLLYSNSQSHSNNFNPNSSQSSSKQNLVDIKDSQSDTSVGFSISTTNFNKNLSQFNNNSSLYNPNITVKNKLNINSRNMISSFNKIITQWNNYSIIWRQFILNKSNNNNNNNENKLNTGTKITNTGTKITNTGTKITNTGTSNNNNNTGVRKSSRSNNKNNSNNKISFKICPNNNNNNINEEHKNIQEFFDSNSYNNLSDSNSIINSNLIFNSNNKFELTKNLDNNEYIFPLKIYSSNMIKSNHNIMKNLSHNIHNIIKKSINNNYNIYIYCFKPYNSHFPEINIENNINSISNQNYFAYTNNHELINKYIELKIKIPKSINNFIIPIVNEYNINNNISILNVNIIINNIIENDLDSILEIYFGDIL</sequence>
<feature type="region of interest" description="Disordered" evidence="3">
    <location>
        <begin position="135"/>
        <end position="214"/>
    </location>
</feature>
<dbReference type="PROSITE" id="PS50014">
    <property type="entry name" value="BROMODOMAIN_2"/>
    <property type="match status" value="2"/>
</dbReference>
<dbReference type="CDD" id="cd04369">
    <property type="entry name" value="Bromodomain"/>
    <property type="match status" value="1"/>
</dbReference>
<dbReference type="Proteomes" id="UP000006726">
    <property type="component" value="Chromosome 4"/>
</dbReference>
<dbReference type="InParanoid" id="Q5CQB7"/>
<dbReference type="EMBL" id="AAEE01000009">
    <property type="protein sequence ID" value="EAK87714.1"/>
    <property type="molecule type" value="Genomic_DNA"/>
</dbReference>
<evidence type="ECO:0000256" key="2">
    <source>
        <dbReference type="PROSITE-ProRule" id="PRU00035"/>
    </source>
</evidence>
<dbReference type="SUPFAM" id="SSF47370">
    <property type="entry name" value="Bromodomain"/>
    <property type="match status" value="2"/>
</dbReference>
<evidence type="ECO:0000313" key="5">
    <source>
        <dbReference type="EMBL" id="EAK87714.1"/>
    </source>
</evidence>
<dbReference type="GeneID" id="3372614"/>
<dbReference type="SMART" id="SM00297">
    <property type="entry name" value="BROMO"/>
    <property type="match status" value="1"/>
</dbReference>
<feature type="region of interest" description="Disordered" evidence="3">
    <location>
        <begin position="365"/>
        <end position="393"/>
    </location>
</feature>